<comment type="caution">
    <text evidence="2">The sequence shown here is derived from an EMBL/GenBank/DDBJ whole genome shotgun (WGS) entry which is preliminary data.</text>
</comment>
<evidence type="ECO:0000256" key="1">
    <source>
        <dbReference type="SAM" id="MobiDB-lite"/>
    </source>
</evidence>
<dbReference type="Proteomes" id="UP000287651">
    <property type="component" value="Unassembled WGS sequence"/>
</dbReference>
<evidence type="ECO:0000313" key="2">
    <source>
        <dbReference type="EMBL" id="RRT76906.1"/>
    </source>
</evidence>
<sequence length="102" mass="12059">MYRSARLPVRGSPAIGQYRQNRSSSIDFGRRQSILAVSGQFREKSIVGDRLREKKGRRRRGKEERRKKKEEEKKKEYLAQSSLARRRRPPPRVAREPLRPSL</sequence>
<name>A0A427AL52_ENSVE</name>
<dbReference type="EMBL" id="AMZH03002063">
    <property type="protein sequence ID" value="RRT76906.1"/>
    <property type="molecule type" value="Genomic_DNA"/>
</dbReference>
<feature type="compositionally biased region" description="Basic and acidic residues" evidence="1">
    <location>
        <begin position="93"/>
        <end position="102"/>
    </location>
</feature>
<reference evidence="2 3" key="1">
    <citation type="journal article" date="2014" name="Agronomy (Basel)">
        <title>A Draft Genome Sequence for Ensete ventricosum, the Drought-Tolerant Tree Against Hunger.</title>
        <authorList>
            <person name="Harrison J."/>
            <person name="Moore K.A."/>
            <person name="Paszkiewicz K."/>
            <person name="Jones T."/>
            <person name="Grant M."/>
            <person name="Ambacheew D."/>
            <person name="Muzemil S."/>
            <person name="Studholme D.J."/>
        </authorList>
    </citation>
    <scope>NUCLEOTIDE SEQUENCE [LARGE SCALE GENOMIC DNA]</scope>
</reference>
<dbReference type="AlphaFoldDB" id="A0A427AL52"/>
<protein>
    <submittedName>
        <fullName evidence="2">Uncharacterized protein</fullName>
    </submittedName>
</protein>
<organism evidence="2 3">
    <name type="scientific">Ensete ventricosum</name>
    <name type="common">Abyssinian banana</name>
    <name type="synonym">Musa ensete</name>
    <dbReference type="NCBI Taxonomy" id="4639"/>
    <lineage>
        <taxon>Eukaryota</taxon>
        <taxon>Viridiplantae</taxon>
        <taxon>Streptophyta</taxon>
        <taxon>Embryophyta</taxon>
        <taxon>Tracheophyta</taxon>
        <taxon>Spermatophyta</taxon>
        <taxon>Magnoliopsida</taxon>
        <taxon>Liliopsida</taxon>
        <taxon>Zingiberales</taxon>
        <taxon>Musaceae</taxon>
        <taxon>Ensete</taxon>
    </lineage>
</organism>
<feature type="region of interest" description="Disordered" evidence="1">
    <location>
        <begin position="1"/>
        <end position="25"/>
    </location>
</feature>
<gene>
    <name evidence="2" type="ORF">B296_00028764</name>
</gene>
<accession>A0A427AL52</accession>
<proteinExistence type="predicted"/>
<feature type="compositionally biased region" description="Basic and acidic residues" evidence="1">
    <location>
        <begin position="61"/>
        <end position="77"/>
    </location>
</feature>
<feature type="non-terminal residue" evidence="2">
    <location>
        <position position="102"/>
    </location>
</feature>
<evidence type="ECO:0000313" key="3">
    <source>
        <dbReference type="Proteomes" id="UP000287651"/>
    </source>
</evidence>
<feature type="region of interest" description="Disordered" evidence="1">
    <location>
        <begin position="48"/>
        <end position="102"/>
    </location>
</feature>